<reference evidence="10" key="1">
    <citation type="submission" date="2007-06" db="EMBL/GenBank/DDBJ databases">
        <title>Complete sequence of Methanococcus vannielii SB.</title>
        <authorList>
            <consortium name="US DOE Joint Genome Institute"/>
            <person name="Copeland A."/>
            <person name="Lucas S."/>
            <person name="Lapidus A."/>
            <person name="Barry K."/>
            <person name="Glavina del Rio T."/>
            <person name="Dalin E."/>
            <person name="Tice H."/>
            <person name="Pitluck S."/>
            <person name="Chain P."/>
            <person name="Malfatti S."/>
            <person name="Shin M."/>
            <person name="Vergez L."/>
            <person name="Schmutz J."/>
            <person name="Larimer F."/>
            <person name="Land M."/>
            <person name="Hauser L."/>
            <person name="Kyrpides N."/>
            <person name="Anderson I."/>
            <person name="Sieprawska-Lupa M."/>
            <person name="Whitman W.B."/>
            <person name="Richardson P."/>
        </authorList>
    </citation>
    <scope>NUCLEOTIDE SEQUENCE [LARGE SCALE GENOMIC DNA]</scope>
    <source>
        <strain evidence="10">SB</strain>
    </source>
</reference>
<dbReference type="eggNOG" id="arCOG00964">
    <property type="taxonomic scope" value="Archaea"/>
</dbReference>
<dbReference type="STRING" id="406327.Mevan_0474"/>
<dbReference type="Gene3D" id="1.10.1060.10">
    <property type="entry name" value="Alpha-helical ferredoxin"/>
    <property type="match status" value="1"/>
</dbReference>
<dbReference type="InterPro" id="IPR017680">
    <property type="entry name" value="CoB/CoM_hetero-S_Rdtase_csu"/>
</dbReference>
<dbReference type="KEGG" id="mvn:Mevan_0474"/>
<dbReference type="GO" id="GO:0005886">
    <property type="term" value="C:plasma membrane"/>
    <property type="evidence" value="ECO:0007669"/>
    <property type="project" value="TreeGrafter"/>
</dbReference>
<evidence type="ECO:0000256" key="8">
    <source>
        <dbReference type="ARBA" id="ARBA00023014"/>
    </source>
</evidence>
<evidence type="ECO:0000313" key="10">
    <source>
        <dbReference type="EMBL" id="ABR54381.1"/>
    </source>
</evidence>
<evidence type="ECO:0000256" key="5">
    <source>
        <dbReference type="ARBA" id="ARBA00022994"/>
    </source>
</evidence>
<name>A6UPF9_METVS</name>
<accession>A6UPF9</accession>
<evidence type="ECO:0000256" key="1">
    <source>
        <dbReference type="ARBA" id="ARBA00004808"/>
    </source>
</evidence>
<evidence type="ECO:0000313" key="11">
    <source>
        <dbReference type="Proteomes" id="UP000001107"/>
    </source>
</evidence>
<dbReference type="PROSITE" id="PS51379">
    <property type="entry name" value="4FE4S_FER_2"/>
    <property type="match status" value="1"/>
</dbReference>
<dbReference type="OrthoDB" id="144910at2157"/>
<dbReference type="GO" id="GO:0051912">
    <property type="term" value="F:CoB--CoM heterodisulfide reductase activity"/>
    <property type="evidence" value="ECO:0007669"/>
    <property type="project" value="UniProtKB-EC"/>
</dbReference>
<dbReference type="Proteomes" id="UP000001107">
    <property type="component" value="Chromosome"/>
</dbReference>
<dbReference type="PANTHER" id="PTHR43255:SF1">
    <property type="entry name" value="IRON-SULFUR-BINDING OXIDOREDUCTASE FADF-RELATED"/>
    <property type="match status" value="1"/>
</dbReference>
<dbReference type="PANTHER" id="PTHR43255">
    <property type="entry name" value="IRON-SULFUR-BINDING OXIDOREDUCTASE FADF-RELATED-RELATED"/>
    <property type="match status" value="1"/>
</dbReference>
<dbReference type="GO" id="GO:0051539">
    <property type="term" value="F:4 iron, 4 sulfur cluster binding"/>
    <property type="evidence" value="ECO:0007669"/>
    <property type="project" value="UniProtKB-KW"/>
</dbReference>
<evidence type="ECO:0000256" key="3">
    <source>
        <dbReference type="ARBA" id="ARBA00022485"/>
    </source>
</evidence>
<evidence type="ECO:0000256" key="2">
    <source>
        <dbReference type="ARBA" id="ARBA00007097"/>
    </source>
</evidence>
<dbReference type="InterPro" id="IPR017900">
    <property type="entry name" value="4Fe4S_Fe_S_CS"/>
</dbReference>
<evidence type="ECO:0000256" key="4">
    <source>
        <dbReference type="ARBA" id="ARBA00022723"/>
    </source>
</evidence>
<keyword evidence="3" id="KW-0004">4Fe-4S</keyword>
<keyword evidence="6 10" id="KW-0560">Oxidoreductase</keyword>
<dbReference type="UniPathway" id="UPA00647">
    <property type="reaction ID" value="UER00700"/>
</dbReference>
<dbReference type="InterPro" id="IPR051460">
    <property type="entry name" value="HdrC_iron-sulfur_subunit"/>
</dbReference>
<dbReference type="RefSeq" id="WP_011972284.1">
    <property type="nucleotide sequence ID" value="NC_009634.1"/>
</dbReference>
<comment type="pathway">
    <text evidence="1">Cofactor metabolism; coenzyme M-coenzyme B heterodisulfide reduction; coenzyme B and coenzyme M from coenzyme M-coenzyme B heterodisulfide: step 1/1.</text>
</comment>
<dbReference type="GO" id="GO:0046872">
    <property type="term" value="F:metal ion binding"/>
    <property type="evidence" value="ECO:0007669"/>
    <property type="project" value="UniProtKB-KW"/>
</dbReference>
<dbReference type="NCBIfam" id="TIGR03290">
    <property type="entry name" value="CoB_CoM_SS_C"/>
    <property type="match status" value="1"/>
</dbReference>
<keyword evidence="4" id="KW-0479">Metal-binding</keyword>
<protein>
    <submittedName>
        <fullName evidence="10">CoB--CoM heterodisulfide reductase</fullName>
        <ecNumber evidence="10">1.8.98.1</ecNumber>
    </submittedName>
</protein>
<dbReference type="GeneID" id="5325507"/>
<dbReference type="PROSITE" id="PS00198">
    <property type="entry name" value="4FE4S_FER_1"/>
    <property type="match status" value="1"/>
</dbReference>
<dbReference type="HOGENOM" id="CLU_121273_0_0_2"/>
<dbReference type="SUPFAM" id="SSF46548">
    <property type="entry name" value="alpha-helical ferredoxin"/>
    <property type="match status" value="1"/>
</dbReference>
<dbReference type="AlphaFoldDB" id="A6UPF9"/>
<dbReference type="InterPro" id="IPR017896">
    <property type="entry name" value="4Fe4S_Fe-S-bd"/>
</dbReference>
<evidence type="ECO:0000256" key="6">
    <source>
        <dbReference type="ARBA" id="ARBA00023002"/>
    </source>
</evidence>
<dbReference type="EC" id="1.8.98.1" evidence="10"/>
<sequence length="193" mass="21750">MVFKSSEFNPNFPKKIVDAGKEVFGANNASSFQKCYQCGTCTGACPSGRITALRTRKLIRSALSGMDNLLKSDDLWMCTTCYECYEKCPREVKITDIIKTIRNIAAEEGYIAEPHRKTSLLVFKTGHAVPVNDEIKKARLAIGLTEIPPTTHKYPEALEMVRDIMDDLKFCKKVGICRETMDLEPLKVKKSKY</sequence>
<gene>
    <name evidence="10" type="ordered locus">Mevan_0474</name>
</gene>
<feature type="domain" description="4Fe-4S ferredoxin-type" evidence="9">
    <location>
        <begin position="25"/>
        <end position="55"/>
    </location>
</feature>
<dbReference type="InterPro" id="IPR009051">
    <property type="entry name" value="Helical_ferredxn"/>
</dbReference>
<keyword evidence="8" id="KW-0411">Iron-sulfur</keyword>
<dbReference type="EMBL" id="CP000742">
    <property type="protein sequence ID" value="ABR54381.1"/>
    <property type="molecule type" value="Genomic_DNA"/>
</dbReference>
<dbReference type="GO" id="GO:0015948">
    <property type="term" value="P:methanogenesis"/>
    <property type="evidence" value="ECO:0007669"/>
    <property type="project" value="UniProtKB-KW"/>
</dbReference>
<evidence type="ECO:0000259" key="9">
    <source>
        <dbReference type="PROSITE" id="PS51379"/>
    </source>
</evidence>
<evidence type="ECO:0000256" key="7">
    <source>
        <dbReference type="ARBA" id="ARBA00023004"/>
    </source>
</evidence>
<keyword evidence="5" id="KW-0484">Methanogenesis</keyword>
<dbReference type="Pfam" id="PF13183">
    <property type="entry name" value="Fer4_8"/>
    <property type="match status" value="1"/>
</dbReference>
<keyword evidence="11" id="KW-1185">Reference proteome</keyword>
<proteinExistence type="inferred from homology"/>
<comment type="similarity">
    <text evidence="2">Belongs to the HdrC family.</text>
</comment>
<organism evidence="10 11">
    <name type="scientific">Methanococcus vannielii (strain ATCC 35089 / DSM 1224 / JCM 13029 / OCM 148 / SB)</name>
    <dbReference type="NCBI Taxonomy" id="406327"/>
    <lineage>
        <taxon>Archaea</taxon>
        <taxon>Methanobacteriati</taxon>
        <taxon>Methanobacteriota</taxon>
        <taxon>Methanomada group</taxon>
        <taxon>Methanococci</taxon>
        <taxon>Methanococcales</taxon>
        <taxon>Methanococcaceae</taxon>
        <taxon>Methanococcus</taxon>
    </lineage>
</organism>
<keyword evidence="7" id="KW-0408">Iron</keyword>